<dbReference type="Gramene" id="rna19466">
    <property type="protein sequence ID" value="RHN70839.1"/>
    <property type="gene ID" value="gene19466"/>
</dbReference>
<dbReference type="EMBL" id="PSQE01000003">
    <property type="protein sequence ID" value="RHN70839.1"/>
    <property type="molecule type" value="Genomic_DNA"/>
</dbReference>
<feature type="compositionally biased region" description="Basic and acidic residues" evidence="1">
    <location>
        <begin position="22"/>
        <end position="36"/>
    </location>
</feature>
<gene>
    <name evidence="2" type="ORF">MtrunA17_Chr3g0139861</name>
</gene>
<evidence type="ECO:0000256" key="1">
    <source>
        <dbReference type="SAM" id="MobiDB-lite"/>
    </source>
</evidence>
<reference evidence="2" key="1">
    <citation type="journal article" date="2018" name="Nat. Plants">
        <title>Whole-genome landscape of Medicago truncatula symbiotic genes.</title>
        <authorList>
            <person name="Pecrix Y."/>
            <person name="Gamas P."/>
            <person name="Carrere S."/>
        </authorList>
    </citation>
    <scope>NUCLEOTIDE SEQUENCE</scope>
    <source>
        <tissue evidence="2">Leaves</tissue>
    </source>
</reference>
<accession>A0A396IYL1</accession>
<sequence>MNCCIIVAISLDMSQNQGNVELNKKKEGDDKKKEKSPMTWHGITCDGSVKKKDSKVLVYNHSRLRRSGRTCYFGPQPKAGAPGTVKDNPIDLCDEEYD</sequence>
<dbReference type="Proteomes" id="UP000265566">
    <property type="component" value="Chromosome 3"/>
</dbReference>
<evidence type="ECO:0000313" key="2">
    <source>
        <dbReference type="EMBL" id="RHN70839.1"/>
    </source>
</evidence>
<name>A0A396IYL1_MEDTR</name>
<dbReference type="AlphaFoldDB" id="A0A396IYL1"/>
<protein>
    <submittedName>
        <fullName evidence="2">Uncharacterized protein</fullName>
    </submittedName>
</protein>
<comment type="caution">
    <text evidence="2">The sequence shown here is derived from an EMBL/GenBank/DDBJ whole genome shotgun (WGS) entry which is preliminary data.</text>
</comment>
<proteinExistence type="predicted"/>
<organism evidence="2">
    <name type="scientific">Medicago truncatula</name>
    <name type="common">Barrel medic</name>
    <name type="synonym">Medicago tribuloides</name>
    <dbReference type="NCBI Taxonomy" id="3880"/>
    <lineage>
        <taxon>Eukaryota</taxon>
        <taxon>Viridiplantae</taxon>
        <taxon>Streptophyta</taxon>
        <taxon>Embryophyta</taxon>
        <taxon>Tracheophyta</taxon>
        <taxon>Spermatophyta</taxon>
        <taxon>Magnoliopsida</taxon>
        <taxon>eudicotyledons</taxon>
        <taxon>Gunneridae</taxon>
        <taxon>Pentapetalae</taxon>
        <taxon>rosids</taxon>
        <taxon>fabids</taxon>
        <taxon>Fabales</taxon>
        <taxon>Fabaceae</taxon>
        <taxon>Papilionoideae</taxon>
        <taxon>50 kb inversion clade</taxon>
        <taxon>NPAAA clade</taxon>
        <taxon>Hologalegina</taxon>
        <taxon>IRL clade</taxon>
        <taxon>Trifolieae</taxon>
        <taxon>Medicago</taxon>
    </lineage>
</organism>
<feature type="region of interest" description="Disordered" evidence="1">
    <location>
        <begin position="17"/>
        <end position="39"/>
    </location>
</feature>